<dbReference type="EMBL" id="JACOFT010000004">
    <property type="protein sequence ID" value="MBC3812160.1"/>
    <property type="molecule type" value="Genomic_DNA"/>
</dbReference>
<dbReference type="PANTHER" id="PTHR12277">
    <property type="entry name" value="ALPHA/BETA HYDROLASE DOMAIN-CONTAINING PROTEIN"/>
    <property type="match status" value="1"/>
</dbReference>
<keyword evidence="1" id="KW-0732">Signal</keyword>
<dbReference type="Proteomes" id="UP000637632">
    <property type="component" value="Unassembled WGS sequence"/>
</dbReference>
<reference evidence="3 4" key="1">
    <citation type="submission" date="2020-08" db="EMBL/GenBank/DDBJ databases">
        <title>Novel species isolated from subtropical streams in China.</title>
        <authorList>
            <person name="Lu H."/>
        </authorList>
    </citation>
    <scope>NUCLEOTIDE SEQUENCE [LARGE SCALE GENOMIC DNA]</scope>
    <source>
        <strain evidence="3 4">CCTCC AB 2015119</strain>
    </source>
</reference>
<protein>
    <submittedName>
        <fullName evidence="3">Alpha/beta fold hydrolase</fullName>
    </submittedName>
</protein>
<dbReference type="InterPro" id="IPR022742">
    <property type="entry name" value="Hydrolase_4"/>
</dbReference>
<feature type="chain" id="PRO_5047365931" evidence="1">
    <location>
        <begin position="22"/>
        <end position="282"/>
    </location>
</feature>
<dbReference type="Gene3D" id="3.40.50.1820">
    <property type="entry name" value="alpha/beta hydrolase"/>
    <property type="match status" value="1"/>
</dbReference>
<gene>
    <name evidence="3" type="ORF">H8K26_11965</name>
</gene>
<keyword evidence="3" id="KW-0378">Hydrolase</keyword>
<dbReference type="InterPro" id="IPR029058">
    <property type="entry name" value="AB_hydrolase_fold"/>
</dbReference>
<dbReference type="PROSITE" id="PS51257">
    <property type="entry name" value="PROKAR_LIPOPROTEIN"/>
    <property type="match status" value="1"/>
</dbReference>
<evidence type="ECO:0000313" key="3">
    <source>
        <dbReference type="EMBL" id="MBC3812160.1"/>
    </source>
</evidence>
<dbReference type="RefSeq" id="WP_190479797.1">
    <property type="nucleotide sequence ID" value="NZ_JACOFT010000004.1"/>
</dbReference>
<feature type="signal peptide" evidence="1">
    <location>
        <begin position="1"/>
        <end position="21"/>
    </location>
</feature>
<evidence type="ECO:0000313" key="4">
    <source>
        <dbReference type="Proteomes" id="UP000637632"/>
    </source>
</evidence>
<sequence>MNKYSLTTPRLLLLASVLSLSACTTVNYTAQQFVPKDPGKISLLPSVAPAYQLENLEYKQADGAISRGVYIRKPGVDFTVLYFMGSGVRIDANGTSFAKAFTELNANVISFDYRGFGRSDSNGKPHSLIELESDALALYDYARKMVPGRLVVHGHSFGSFVAARLASKRAVDALVLEGTGTTALAYSDNMVPWFAKPFVKINLDEELTAVDNRAALRNYAGPVLIINGVNDVQTPAATARELFASIPRSNKRYEEVANAGHMNALSKPEALKAYRDFLNGQF</sequence>
<evidence type="ECO:0000256" key="1">
    <source>
        <dbReference type="SAM" id="SignalP"/>
    </source>
</evidence>
<name>A0ABR6XHD1_9BURK</name>
<accession>A0ABR6XHD1</accession>
<organism evidence="3 4">
    <name type="scientific">Undibacterium aquatile</name>
    <dbReference type="NCBI Taxonomy" id="1537398"/>
    <lineage>
        <taxon>Bacteria</taxon>
        <taxon>Pseudomonadati</taxon>
        <taxon>Pseudomonadota</taxon>
        <taxon>Betaproteobacteria</taxon>
        <taxon>Burkholderiales</taxon>
        <taxon>Oxalobacteraceae</taxon>
        <taxon>Undibacterium</taxon>
    </lineage>
</organism>
<dbReference type="SUPFAM" id="SSF53474">
    <property type="entry name" value="alpha/beta-Hydrolases"/>
    <property type="match status" value="1"/>
</dbReference>
<dbReference type="GO" id="GO:0016787">
    <property type="term" value="F:hydrolase activity"/>
    <property type="evidence" value="ECO:0007669"/>
    <property type="project" value="UniProtKB-KW"/>
</dbReference>
<keyword evidence="4" id="KW-1185">Reference proteome</keyword>
<dbReference type="PANTHER" id="PTHR12277:SF81">
    <property type="entry name" value="PROTEIN ABHD13"/>
    <property type="match status" value="1"/>
</dbReference>
<evidence type="ECO:0000259" key="2">
    <source>
        <dbReference type="Pfam" id="PF12146"/>
    </source>
</evidence>
<feature type="domain" description="Serine aminopeptidase S33" evidence="2">
    <location>
        <begin position="97"/>
        <end position="196"/>
    </location>
</feature>
<comment type="caution">
    <text evidence="3">The sequence shown here is derived from an EMBL/GenBank/DDBJ whole genome shotgun (WGS) entry which is preliminary data.</text>
</comment>
<proteinExistence type="predicted"/>
<dbReference type="Pfam" id="PF12146">
    <property type="entry name" value="Hydrolase_4"/>
    <property type="match status" value="1"/>
</dbReference>